<dbReference type="PANTHER" id="PTHR42943:SF13">
    <property type="entry name" value="GLUTATHIONE S-TRANSFERASE KAPPA-RELATED"/>
    <property type="match status" value="1"/>
</dbReference>
<dbReference type="InterPro" id="IPR051924">
    <property type="entry name" value="GST_Kappa/NadH"/>
</dbReference>
<dbReference type="AlphaFoldDB" id="A0A1X6Y9D2"/>
<reference evidence="4 5" key="1">
    <citation type="submission" date="2017-03" db="EMBL/GenBank/DDBJ databases">
        <authorList>
            <person name="Afonso C.L."/>
            <person name="Miller P.J."/>
            <person name="Scott M.A."/>
            <person name="Spackman E."/>
            <person name="Goraichik I."/>
            <person name="Dimitrov K.M."/>
            <person name="Suarez D.L."/>
            <person name="Swayne D.E."/>
        </authorList>
    </citation>
    <scope>NUCLEOTIDE SEQUENCE [LARGE SCALE GENOMIC DNA]</scope>
    <source>
        <strain evidence="4 5">CECT 7751</strain>
    </source>
</reference>
<dbReference type="Gene3D" id="3.40.30.10">
    <property type="entry name" value="Glutaredoxin"/>
    <property type="match status" value="1"/>
</dbReference>
<evidence type="ECO:0000256" key="1">
    <source>
        <dbReference type="PIRNR" id="PIRNR006386"/>
    </source>
</evidence>
<dbReference type="GO" id="GO:0004602">
    <property type="term" value="F:glutathione peroxidase activity"/>
    <property type="evidence" value="ECO:0007669"/>
    <property type="project" value="TreeGrafter"/>
</dbReference>
<dbReference type="OrthoDB" id="5244108at2"/>
<dbReference type="EMBL" id="FWFN01000001">
    <property type="protein sequence ID" value="SLN14425.1"/>
    <property type="molecule type" value="Genomic_DNA"/>
</dbReference>
<comment type="similarity">
    <text evidence="1">Belongs to the GST superfamily. NadH family.</text>
</comment>
<feature type="active site" description="Nucleophile" evidence="2">
    <location>
        <position position="13"/>
    </location>
</feature>
<dbReference type="CDD" id="cd03022">
    <property type="entry name" value="DsbA_HCCA_Iso"/>
    <property type="match status" value="1"/>
</dbReference>
<evidence type="ECO:0000313" key="4">
    <source>
        <dbReference type="EMBL" id="SLN14425.1"/>
    </source>
</evidence>
<dbReference type="InterPro" id="IPR044087">
    <property type="entry name" value="NahD-like"/>
</dbReference>
<dbReference type="EC" id="5.99.1.4" evidence="1"/>
<dbReference type="InterPro" id="IPR001853">
    <property type="entry name" value="DSBA-like_thioredoxin_dom"/>
</dbReference>
<keyword evidence="1 4" id="KW-0413">Isomerase</keyword>
<gene>
    <name evidence="4" type="primary">nsaD</name>
    <name evidence="4" type="ORF">PSM7751_00350</name>
</gene>
<accession>A0A1X6Y9D2</accession>
<dbReference type="GO" id="GO:0004364">
    <property type="term" value="F:glutathione transferase activity"/>
    <property type="evidence" value="ECO:0007669"/>
    <property type="project" value="TreeGrafter"/>
</dbReference>
<dbReference type="InterPro" id="IPR014440">
    <property type="entry name" value="HCCAis_GSTk"/>
</dbReference>
<dbReference type="GO" id="GO:0006749">
    <property type="term" value="P:glutathione metabolic process"/>
    <property type="evidence" value="ECO:0007669"/>
    <property type="project" value="TreeGrafter"/>
</dbReference>
<dbReference type="RefSeq" id="WP_085886266.1">
    <property type="nucleotide sequence ID" value="NZ_FWFN01000001.1"/>
</dbReference>
<comment type="catalytic activity">
    <reaction evidence="1">
        <text>2-hydroxychromene-2-carboxylate = (3E)-4-(2-hydroxyphenyl)-2-oxobut-3-enoate</text>
        <dbReference type="Rhea" id="RHEA:27401"/>
        <dbReference type="ChEBI" id="CHEBI:59350"/>
        <dbReference type="ChEBI" id="CHEBI:59353"/>
        <dbReference type="EC" id="5.99.1.4"/>
    </reaction>
</comment>
<dbReference type="Proteomes" id="UP000193963">
    <property type="component" value="Unassembled WGS sequence"/>
</dbReference>
<dbReference type="PIRSF" id="PIRSF006386">
    <property type="entry name" value="HCCAis_GSTk"/>
    <property type="match status" value="1"/>
</dbReference>
<dbReference type="Pfam" id="PF01323">
    <property type="entry name" value="DSBA"/>
    <property type="match status" value="1"/>
</dbReference>
<protein>
    <recommendedName>
        <fullName evidence="1">2-hydroxychromene-2-carboxylate isomerase</fullName>
        <ecNumber evidence="1">5.99.1.4</ecNumber>
    </recommendedName>
</protein>
<proteinExistence type="inferred from homology"/>
<sequence length="201" mass="22005">MSRTIDYYFTTISPWAYLAGDGLERIAAEHEAQIRYKPVDLMAVFARSGGQPLGERPPARQAYRMQELRRAKAKTGMDLVLEPAFFPTNPAPSCYAIIAADRAGGGDTGLLVRLLMRACWAEEKNIAEDDVIRAALEAAGFDPGLADSGLLTGAETFLRYTEEAVTEGVFGSPFYIVDGTERFWGQDRLADLDAYLAGRLG</sequence>
<name>A0A1X6Y9D2_9RHOB</name>
<evidence type="ECO:0000256" key="2">
    <source>
        <dbReference type="PIRSR" id="PIRSR006386-1"/>
    </source>
</evidence>
<dbReference type="InterPro" id="IPR036249">
    <property type="entry name" value="Thioredoxin-like_sf"/>
</dbReference>
<dbReference type="GO" id="GO:1901170">
    <property type="term" value="P:naphthalene catabolic process"/>
    <property type="evidence" value="ECO:0007669"/>
    <property type="project" value="InterPro"/>
</dbReference>
<keyword evidence="5" id="KW-1185">Reference proteome</keyword>
<evidence type="ECO:0000313" key="5">
    <source>
        <dbReference type="Proteomes" id="UP000193963"/>
    </source>
</evidence>
<organism evidence="4 5">
    <name type="scientific">Pseudooceanicola marinus</name>
    <dbReference type="NCBI Taxonomy" id="396013"/>
    <lineage>
        <taxon>Bacteria</taxon>
        <taxon>Pseudomonadati</taxon>
        <taxon>Pseudomonadota</taxon>
        <taxon>Alphaproteobacteria</taxon>
        <taxon>Rhodobacterales</taxon>
        <taxon>Paracoccaceae</taxon>
        <taxon>Pseudooceanicola</taxon>
    </lineage>
</organism>
<dbReference type="SUPFAM" id="SSF52833">
    <property type="entry name" value="Thioredoxin-like"/>
    <property type="match status" value="1"/>
</dbReference>
<feature type="domain" description="DSBA-like thioredoxin" evidence="3">
    <location>
        <begin position="4"/>
        <end position="196"/>
    </location>
</feature>
<dbReference type="PANTHER" id="PTHR42943">
    <property type="entry name" value="GLUTATHIONE S-TRANSFERASE KAPPA"/>
    <property type="match status" value="1"/>
</dbReference>
<dbReference type="GO" id="GO:0018845">
    <property type="term" value="F:2-hydroxychromene-2-carboxylate isomerase activity"/>
    <property type="evidence" value="ECO:0007669"/>
    <property type="project" value="UniProtKB-UniRule"/>
</dbReference>
<evidence type="ECO:0000259" key="3">
    <source>
        <dbReference type="Pfam" id="PF01323"/>
    </source>
</evidence>